<evidence type="ECO:0000313" key="2">
    <source>
        <dbReference type="EMBL" id="HJB09145.1"/>
    </source>
</evidence>
<dbReference type="GO" id="GO:0005524">
    <property type="term" value="F:ATP binding"/>
    <property type="evidence" value="ECO:0007669"/>
    <property type="project" value="UniProtKB-KW"/>
</dbReference>
<dbReference type="Pfam" id="PF13191">
    <property type="entry name" value="AAA_16"/>
    <property type="match status" value="1"/>
</dbReference>
<accession>A0A9D2LB50</accession>
<dbReference type="PANTHER" id="PTHR34301:SF8">
    <property type="entry name" value="ATPASE DOMAIN-CONTAINING PROTEIN"/>
    <property type="match status" value="1"/>
</dbReference>
<dbReference type="Gene3D" id="3.40.50.300">
    <property type="entry name" value="P-loop containing nucleotide triphosphate hydrolases"/>
    <property type="match status" value="1"/>
</dbReference>
<dbReference type="AlphaFoldDB" id="A0A9D2LB50"/>
<dbReference type="EMBL" id="DWZH01000008">
    <property type="protein sequence ID" value="HJB09145.1"/>
    <property type="molecule type" value="Genomic_DNA"/>
</dbReference>
<sequence>MDSNPFTPGFGLTPRVLAMQGTPVEDFAEALAGRRSVGERSVLISGARGVGKTVLLAQMHDVAELAGWHAITLHTSSTSMVEELRGAVVDLLRTVDPDATARRLTRAEAGAVGVRAGVGLDLVDRYGGEPTPLGRLLDRLAQLLTEREGGLLVGLDEVQSADRDQLHEVAQHMQDLTGRGHAVGFVAAGIRSGVDELLSHPRTTFLRRAHKVEVGGVDVGTAAEVIRMTVADTGKTITPEAAVRAGEISQGYPYLMQVIGAQAWQRSGTAEAIEIEDVEGAAEATIDAMIHNVHGPALRDLSGRKSDYLYAMLEDEGPSRVSEIARRMDLNVNNQNVHRSRLIHDELIRSAGRGLVEFAMPYLREALVRRRETGSLNLAYGPARVARPVKRAPRPR</sequence>
<name>A0A9D2LB50_9MICO</name>
<dbReference type="SUPFAM" id="SSF52540">
    <property type="entry name" value="P-loop containing nucleoside triphosphate hydrolases"/>
    <property type="match status" value="1"/>
</dbReference>
<comment type="caution">
    <text evidence="2">The sequence shown here is derived from an EMBL/GenBank/DDBJ whole genome shotgun (WGS) entry which is preliminary data.</text>
</comment>
<keyword evidence="2" id="KW-0547">Nucleotide-binding</keyword>
<protein>
    <submittedName>
        <fullName evidence="2">ATP-binding protein</fullName>
    </submittedName>
</protein>
<reference evidence="2" key="2">
    <citation type="submission" date="2021-04" db="EMBL/GenBank/DDBJ databases">
        <authorList>
            <person name="Gilroy R."/>
        </authorList>
    </citation>
    <scope>NUCLEOTIDE SEQUENCE</scope>
    <source>
        <strain evidence="2">ChiHjej13B12-24818</strain>
    </source>
</reference>
<dbReference type="Proteomes" id="UP000823823">
    <property type="component" value="Unassembled WGS sequence"/>
</dbReference>
<keyword evidence="2" id="KW-0067">ATP-binding</keyword>
<proteinExistence type="predicted"/>
<dbReference type="InterPro" id="IPR027417">
    <property type="entry name" value="P-loop_NTPase"/>
</dbReference>
<dbReference type="PANTHER" id="PTHR34301">
    <property type="entry name" value="DNA-BINDING PROTEIN-RELATED"/>
    <property type="match status" value="1"/>
</dbReference>
<reference evidence="2" key="1">
    <citation type="journal article" date="2021" name="PeerJ">
        <title>Extensive microbial diversity within the chicken gut microbiome revealed by metagenomics and culture.</title>
        <authorList>
            <person name="Gilroy R."/>
            <person name="Ravi A."/>
            <person name="Getino M."/>
            <person name="Pursley I."/>
            <person name="Horton D.L."/>
            <person name="Alikhan N.F."/>
            <person name="Baker D."/>
            <person name="Gharbi K."/>
            <person name="Hall N."/>
            <person name="Watson M."/>
            <person name="Adriaenssens E.M."/>
            <person name="Foster-Nyarko E."/>
            <person name="Jarju S."/>
            <person name="Secka A."/>
            <person name="Antonio M."/>
            <person name="Oren A."/>
            <person name="Chaudhuri R.R."/>
            <person name="La Ragione R."/>
            <person name="Hildebrand F."/>
            <person name="Pallen M.J."/>
        </authorList>
    </citation>
    <scope>NUCLEOTIDE SEQUENCE</scope>
    <source>
        <strain evidence="2">ChiHjej13B12-24818</strain>
    </source>
</reference>
<feature type="domain" description="Orc1-like AAA ATPase" evidence="1">
    <location>
        <begin position="24"/>
        <end position="174"/>
    </location>
</feature>
<evidence type="ECO:0000313" key="3">
    <source>
        <dbReference type="Proteomes" id="UP000823823"/>
    </source>
</evidence>
<dbReference type="InterPro" id="IPR041664">
    <property type="entry name" value="AAA_16"/>
</dbReference>
<organism evidence="2 3">
    <name type="scientific">Candidatus Brachybacterium merdavium</name>
    <dbReference type="NCBI Taxonomy" id="2838513"/>
    <lineage>
        <taxon>Bacteria</taxon>
        <taxon>Bacillati</taxon>
        <taxon>Actinomycetota</taxon>
        <taxon>Actinomycetes</taxon>
        <taxon>Micrococcales</taxon>
        <taxon>Dermabacteraceae</taxon>
        <taxon>Brachybacterium</taxon>
    </lineage>
</organism>
<evidence type="ECO:0000259" key="1">
    <source>
        <dbReference type="Pfam" id="PF13191"/>
    </source>
</evidence>
<gene>
    <name evidence="2" type="ORF">H9786_01235</name>
</gene>